<dbReference type="InterPro" id="IPR010998">
    <property type="entry name" value="Integrase_recombinase_N"/>
</dbReference>
<dbReference type="Pfam" id="PF02899">
    <property type="entry name" value="Phage_int_SAM_1"/>
    <property type="match status" value="1"/>
</dbReference>
<feature type="domain" description="Tyr recombinase" evidence="6">
    <location>
        <begin position="216"/>
        <end position="397"/>
    </location>
</feature>
<dbReference type="EMBL" id="QRJR01000003">
    <property type="protein sequence ID" value="RHH50033.1"/>
    <property type="molecule type" value="Genomic_DNA"/>
</dbReference>
<dbReference type="PROSITE" id="PS51900">
    <property type="entry name" value="CB"/>
    <property type="match status" value="1"/>
</dbReference>
<dbReference type="InterPro" id="IPR044068">
    <property type="entry name" value="CB"/>
</dbReference>
<dbReference type="CDD" id="cd00397">
    <property type="entry name" value="DNA_BRE_C"/>
    <property type="match status" value="1"/>
</dbReference>
<evidence type="ECO:0000256" key="1">
    <source>
        <dbReference type="ARBA" id="ARBA00008857"/>
    </source>
</evidence>
<evidence type="ECO:0000259" key="7">
    <source>
        <dbReference type="PROSITE" id="PS51900"/>
    </source>
</evidence>
<name>A0A414X7G0_BACOV</name>
<dbReference type="Gene3D" id="1.10.443.10">
    <property type="entry name" value="Intergrase catalytic core"/>
    <property type="match status" value="1"/>
</dbReference>
<evidence type="ECO:0000313" key="9">
    <source>
        <dbReference type="Proteomes" id="UP000283329"/>
    </source>
</evidence>
<organism evidence="8 9">
    <name type="scientific">Bacteroides ovatus</name>
    <dbReference type="NCBI Taxonomy" id="28116"/>
    <lineage>
        <taxon>Bacteria</taxon>
        <taxon>Pseudomonadati</taxon>
        <taxon>Bacteroidota</taxon>
        <taxon>Bacteroidia</taxon>
        <taxon>Bacteroidales</taxon>
        <taxon>Bacteroidaceae</taxon>
        <taxon>Bacteroides</taxon>
    </lineage>
</organism>
<protein>
    <submittedName>
        <fullName evidence="8">Site-specific recombinase</fullName>
    </submittedName>
</protein>
<evidence type="ECO:0000256" key="3">
    <source>
        <dbReference type="ARBA" id="ARBA00023125"/>
    </source>
</evidence>
<dbReference type="GO" id="GO:0003677">
    <property type="term" value="F:DNA binding"/>
    <property type="evidence" value="ECO:0007669"/>
    <property type="project" value="UniProtKB-UniRule"/>
</dbReference>
<dbReference type="InterPro" id="IPR002104">
    <property type="entry name" value="Integrase_catalytic"/>
</dbReference>
<dbReference type="Proteomes" id="UP000283329">
    <property type="component" value="Unassembled WGS sequence"/>
</dbReference>
<sequence>MAKQKSIVILPRLKDCGGDLSKTWFVEYSCRNPQTEEMKRFRVYNGFAKLKTKEERYAFAEKIINEIKEKFTKGEIPFLGKEVSYNDELLYQNIAKRWGNERKGFVGIRTYLSDFLAIKKVEVIPHSFQTYKSKLRIFCEWVEQTGLDKQSICFFEQSSICEFLCYIVEKHDVSQRTVKKYTQILHGFFDYLLKVKRIIDTNPVHDIPNMGTIKDEAAKPIPDRERQLLSTYMKEHDPQLWLVCQMEYYCAIRPNECRQLQIGDIDFDNHIITVPKDISKNRLTESVNIPRQLYDYIYKVLNLDIHPKEFYIFSHNGIPGKIMLGKNNFRFRFDRIRDKLNISTQYKLYSFKHTGGVKLVNEGIDTWELQRHFRHKSIDTTERYIRRNFAVKSDKIRNGFPDI</sequence>
<dbReference type="GO" id="GO:0006310">
    <property type="term" value="P:DNA recombination"/>
    <property type="evidence" value="ECO:0007669"/>
    <property type="project" value="UniProtKB-KW"/>
</dbReference>
<proteinExistence type="inferred from homology"/>
<dbReference type="AlphaFoldDB" id="A0A414X7G0"/>
<comment type="caution">
    <text evidence="8">The sequence shown here is derived from an EMBL/GenBank/DDBJ whole genome shotgun (WGS) entry which is preliminary data.</text>
</comment>
<evidence type="ECO:0000256" key="4">
    <source>
        <dbReference type="ARBA" id="ARBA00023172"/>
    </source>
</evidence>
<dbReference type="PROSITE" id="PS51898">
    <property type="entry name" value="TYR_RECOMBINASE"/>
    <property type="match status" value="1"/>
</dbReference>
<dbReference type="InterPro" id="IPR011010">
    <property type="entry name" value="DNA_brk_join_enz"/>
</dbReference>
<comment type="similarity">
    <text evidence="1">Belongs to the 'phage' integrase family.</text>
</comment>
<evidence type="ECO:0000256" key="5">
    <source>
        <dbReference type="PROSITE-ProRule" id="PRU01248"/>
    </source>
</evidence>
<dbReference type="GO" id="GO:0015074">
    <property type="term" value="P:DNA integration"/>
    <property type="evidence" value="ECO:0007669"/>
    <property type="project" value="UniProtKB-KW"/>
</dbReference>
<keyword evidence="4" id="KW-0233">DNA recombination</keyword>
<keyword evidence="3 5" id="KW-0238">DNA-binding</keyword>
<reference evidence="8 9" key="1">
    <citation type="submission" date="2018-08" db="EMBL/GenBank/DDBJ databases">
        <title>A genome reference for cultivated species of the human gut microbiota.</title>
        <authorList>
            <person name="Zou Y."/>
            <person name="Xue W."/>
            <person name="Luo G."/>
        </authorList>
    </citation>
    <scope>NUCLEOTIDE SEQUENCE [LARGE SCALE GENOMIC DNA]</scope>
    <source>
        <strain evidence="8 9">AM17-48</strain>
    </source>
</reference>
<dbReference type="RefSeq" id="WP_118299377.1">
    <property type="nucleotide sequence ID" value="NZ_JABFHY010000009.1"/>
</dbReference>
<evidence type="ECO:0000313" key="8">
    <source>
        <dbReference type="EMBL" id="RHH50033.1"/>
    </source>
</evidence>
<dbReference type="InterPro" id="IPR050090">
    <property type="entry name" value="Tyrosine_recombinase_XerCD"/>
</dbReference>
<dbReference type="Gene3D" id="1.10.150.130">
    <property type="match status" value="1"/>
</dbReference>
<feature type="domain" description="Core-binding (CB)" evidence="7">
    <location>
        <begin position="106"/>
        <end position="193"/>
    </location>
</feature>
<dbReference type="PANTHER" id="PTHR30349:SF41">
    <property type="entry name" value="INTEGRASE_RECOMBINASE PROTEIN MJ0367-RELATED"/>
    <property type="match status" value="1"/>
</dbReference>
<evidence type="ECO:0000256" key="2">
    <source>
        <dbReference type="ARBA" id="ARBA00022908"/>
    </source>
</evidence>
<dbReference type="SUPFAM" id="SSF56349">
    <property type="entry name" value="DNA breaking-rejoining enzymes"/>
    <property type="match status" value="1"/>
</dbReference>
<dbReference type="Pfam" id="PF00589">
    <property type="entry name" value="Phage_integrase"/>
    <property type="match status" value="1"/>
</dbReference>
<gene>
    <name evidence="8" type="ORF">DW206_05190</name>
</gene>
<evidence type="ECO:0000259" key="6">
    <source>
        <dbReference type="PROSITE" id="PS51898"/>
    </source>
</evidence>
<dbReference type="PANTHER" id="PTHR30349">
    <property type="entry name" value="PHAGE INTEGRASE-RELATED"/>
    <property type="match status" value="1"/>
</dbReference>
<dbReference type="InterPro" id="IPR013762">
    <property type="entry name" value="Integrase-like_cat_sf"/>
</dbReference>
<dbReference type="InterPro" id="IPR004107">
    <property type="entry name" value="Integrase_SAM-like_N"/>
</dbReference>
<keyword evidence="2" id="KW-0229">DNA integration</keyword>
<accession>A0A414X7G0</accession>